<dbReference type="InterPro" id="IPR011009">
    <property type="entry name" value="Kinase-like_dom_sf"/>
</dbReference>
<organism evidence="2 3">
    <name type="scientific">Microlunatus panaciterrae</name>
    <dbReference type="NCBI Taxonomy" id="400768"/>
    <lineage>
        <taxon>Bacteria</taxon>
        <taxon>Bacillati</taxon>
        <taxon>Actinomycetota</taxon>
        <taxon>Actinomycetes</taxon>
        <taxon>Propionibacteriales</taxon>
        <taxon>Propionibacteriaceae</taxon>
        <taxon>Microlunatus</taxon>
    </lineage>
</organism>
<evidence type="ECO:0000313" key="3">
    <source>
        <dbReference type="Proteomes" id="UP000704762"/>
    </source>
</evidence>
<dbReference type="InterPro" id="IPR002575">
    <property type="entry name" value="Aminoglycoside_PTrfase"/>
</dbReference>
<comment type="caution">
    <text evidence="2">The sequence shown here is derived from an EMBL/GenBank/DDBJ whole genome shotgun (WGS) entry which is preliminary data.</text>
</comment>
<reference evidence="2 3" key="1">
    <citation type="submission" date="2021-01" db="EMBL/GenBank/DDBJ databases">
        <title>Sequencing the genomes of 1000 actinobacteria strains.</title>
        <authorList>
            <person name="Klenk H.-P."/>
        </authorList>
    </citation>
    <scope>NUCLEOTIDE SEQUENCE [LARGE SCALE GENOMIC DNA]</scope>
    <source>
        <strain evidence="2 3">DSM 18662</strain>
    </source>
</reference>
<evidence type="ECO:0000313" key="2">
    <source>
        <dbReference type="EMBL" id="MBM7800015.1"/>
    </source>
</evidence>
<name>A0ABS2RLY7_9ACTN</name>
<proteinExistence type="predicted"/>
<feature type="domain" description="Aminoglycoside phosphotransferase" evidence="1">
    <location>
        <begin position="65"/>
        <end position="260"/>
    </location>
</feature>
<evidence type="ECO:0000259" key="1">
    <source>
        <dbReference type="Pfam" id="PF01636"/>
    </source>
</evidence>
<protein>
    <submittedName>
        <fullName evidence="2">Aminoglycoside phosphotransferase</fullName>
    </submittedName>
</protein>
<dbReference type="SUPFAM" id="SSF56112">
    <property type="entry name" value="Protein kinase-like (PK-like)"/>
    <property type="match status" value="1"/>
</dbReference>
<dbReference type="Gene3D" id="3.90.1200.10">
    <property type="match status" value="1"/>
</dbReference>
<dbReference type="Proteomes" id="UP000704762">
    <property type="component" value="Unassembled WGS sequence"/>
</dbReference>
<accession>A0ABS2RLY7</accession>
<gene>
    <name evidence="2" type="ORF">JOE57_002936</name>
</gene>
<dbReference type="RefSeq" id="WP_204919145.1">
    <property type="nucleotide sequence ID" value="NZ_BAAAQP010000003.1"/>
</dbReference>
<dbReference type="Pfam" id="PF01636">
    <property type="entry name" value="APH"/>
    <property type="match status" value="1"/>
</dbReference>
<keyword evidence="3" id="KW-1185">Reference proteome</keyword>
<dbReference type="EMBL" id="JAFBCF010000001">
    <property type="protein sequence ID" value="MBM7800015.1"/>
    <property type="molecule type" value="Genomic_DNA"/>
</dbReference>
<sequence>MLTAPELVAHAAQAQLVTSRDVLIGAVTISDESRSNHVQVISVHDQPIVYVKQRGAASLLDGDDAIGHERAALTSLADLGLVPQMIMVADQRTLWTTALAGTALTRRQGPVTDLVAVCAAWGVALATLHQWPTTAVPSLLAPRPWALQLDTLPPSMAGAETAELRAVLRARDEPELRQAAETADRDWTHDRWIHGDLSAANVLVRDHDHQPQLTFIDFEAAGLGEPGWDVATVIDSLEWMAPVWQAPSEPLVEHFLTGYRTAGGSGRATSALQAMRALMTAWQLAARSLQEPTPGLGDDVAALLDRARRFAAEDRRMHCQAVA</sequence>